<keyword evidence="7" id="KW-1185">Reference proteome</keyword>
<dbReference type="EMBL" id="CP046640">
    <property type="protein sequence ID" value="QTL99374.1"/>
    <property type="molecule type" value="Genomic_DNA"/>
</dbReference>
<evidence type="ECO:0000313" key="7">
    <source>
        <dbReference type="Proteomes" id="UP000665020"/>
    </source>
</evidence>
<dbReference type="GO" id="GO:0006313">
    <property type="term" value="P:DNA transposition"/>
    <property type="evidence" value="ECO:0007669"/>
    <property type="project" value="InterPro"/>
</dbReference>
<dbReference type="PANTHER" id="PTHR37023">
    <property type="entry name" value="TRANSPOSASE"/>
    <property type="match status" value="1"/>
</dbReference>
<dbReference type="Proteomes" id="UP000665020">
    <property type="component" value="Chromosome"/>
</dbReference>
<dbReference type="Pfam" id="PF14319">
    <property type="entry name" value="Zn_Tnp_IS91"/>
    <property type="match status" value="1"/>
</dbReference>
<dbReference type="EMBL" id="CP046640">
    <property type="protein sequence ID" value="QTL96918.1"/>
    <property type="molecule type" value="Genomic_DNA"/>
</dbReference>
<dbReference type="RefSeq" id="WP_230867103.1">
    <property type="nucleotide sequence ID" value="NZ_CP046640.1"/>
</dbReference>
<evidence type="ECO:0008006" key="8">
    <source>
        <dbReference type="Google" id="ProtNLM"/>
    </source>
</evidence>
<dbReference type="EMBL" id="CP046640">
    <property type="protein sequence ID" value="QTL98701.1"/>
    <property type="molecule type" value="Genomic_DNA"/>
</dbReference>
<evidence type="ECO:0000313" key="3">
    <source>
        <dbReference type="EMBL" id="QTL96504.1"/>
    </source>
</evidence>
<evidence type="ECO:0000313" key="4">
    <source>
        <dbReference type="EMBL" id="QTL96918.1"/>
    </source>
</evidence>
<evidence type="ECO:0000259" key="2">
    <source>
        <dbReference type="Pfam" id="PF14319"/>
    </source>
</evidence>
<dbReference type="GO" id="GO:0003677">
    <property type="term" value="F:DNA binding"/>
    <property type="evidence" value="ECO:0007669"/>
    <property type="project" value="InterPro"/>
</dbReference>
<dbReference type="KEGG" id="ifn:GM661_00235"/>
<dbReference type="PANTHER" id="PTHR37023:SF1">
    <property type="entry name" value="ISSOD25 TRANSPOSASE TNPA_ISSOD25"/>
    <property type="match status" value="1"/>
</dbReference>
<dbReference type="KEGG" id="ifn:GM661_16135"/>
<dbReference type="GO" id="GO:0004803">
    <property type="term" value="F:transposase activity"/>
    <property type="evidence" value="ECO:0007669"/>
    <property type="project" value="InterPro"/>
</dbReference>
<evidence type="ECO:0000313" key="6">
    <source>
        <dbReference type="EMBL" id="QTL99374.1"/>
    </source>
</evidence>
<proteinExistence type="predicted"/>
<evidence type="ECO:0000313" key="5">
    <source>
        <dbReference type="EMBL" id="QTL98701.1"/>
    </source>
</evidence>
<dbReference type="Pfam" id="PF04986">
    <property type="entry name" value="Y2_Tnp"/>
    <property type="match status" value="1"/>
</dbReference>
<feature type="domain" description="Transposase IS801/IS1294" evidence="1">
    <location>
        <begin position="165"/>
        <end position="332"/>
    </location>
</feature>
<feature type="domain" description="Transposase zinc-binding" evidence="2">
    <location>
        <begin position="47"/>
        <end position="123"/>
    </location>
</feature>
<accession>A0A8A7KB85</accession>
<dbReference type="AlphaFoldDB" id="A0A8A7KB85"/>
<name>A0A8A7KB85_9FIRM</name>
<dbReference type="KEGG" id="ifn:GM661_12360"/>
<dbReference type="InterPro" id="IPR007069">
    <property type="entry name" value="Transposase_32"/>
</dbReference>
<protein>
    <recommendedName>
        <fullName evidence="8">Transposase</fullName>
    </recommendedName>
</protein>
<dbReference type="KEGG" id="ifn:GM661_02470"/>
<dbReference type="EMBL" id="CP046640">
    <property type="protein sequence ID" value="QTL96504.1"/>
    <property type="molecule type" value="Genomic_DNA"/>
</dbReference>
<reference evidence="5" key="1">
    <citation type="submission" date="2019-12" db="EMBL/GenBank/DDBJ databases">
        <authorList>
            <person name="zhang j."/>
            <person name="sun C.M."/>
        </authorList>
    </citation>
    <scope>NUCLEOTIDE SEQUENCE</scope>
    <source>
        <strain evidence="5">NS-1</strain>
    </source>
</reference>
<evidence type="ECO:0000259" key="1">
    <source>
        <dbReference type="Pfam" id="PF04986"/>
    </source>
</evidence>
<organism evidence="5 7">
    <name type="scientific">Iocasia fonsfrigidae</name>
    <dbReference type="NCBI Taxonomy" id="2682810"/>
    <lineage>
        <taxon>Bacteria</taxon>
        <taxon>Bacillati</taxon>
        <taxon>Bacillota</taxon>
        <taxon>Clostridia</taxon>
        <taxon>Halanaerobiales</taxon>
        <taxon>Halanaerobiaceae</taxon>
        <taxon>Iocasia</taxon>
    </lineage>
</organism>
<gene>
    <name evidence="3" type="ORF">GM661_00235</name>
    <name evidence="4" type="ORF">GM661_02470</name>
    <name evidence="5" type="ORF">GM661_12360</name>
    <name evidence="6" type="ORF">GM661_16135</name>
</gene>
<dbReference type="InterPro" id="IPR026889">
    <property type="entry name" value="Zn_Tnp"/>
</dbReference>
<sequence length="451" mass="54491">MDNLIELISIMKRKEIQKQHTIKKIFTHNNNWKIFKDNRLSEVVPADMIDDVIEQVERALGCGNPENGYTLYKCLECGHEHIIGFSCKSRFCVRCGKKYIDNWVEKQVENILDTSHRHLVFTLPEQLRGYVYWHRDLLKDMCDAVNELIQDYYDKQSKEKEYQVGVITVVHTFGRDVGFNPHIHALLTEGALDKYKQWKHIGYISYPYLRKSWQKVLLNIFRKYFKEDLKVQNLVRELYQKYPNGFYVNAESRLINARGATRYIGRYLARPAMAEYRILEYDGKKVRFWYEDHNTKKRKELLLDVLDFIGRLIMHVPKKYFKMVRRYGLYSRGFNKKVKKIVSLWKYMKKRQLKLIVVEKKKRVMRWRENIIKSFDRDPLICRKCGSEMVLYEIWSPKHDFIYHFEHTDENGRHIKRYPWEEDPRIERRKRARQLGTTIPFPGPPRRMVCL</sequence>